<dbReference type="EMBL" id="RCMK01003028">
    <property type="protein sequence ID" value="KAG2877005.1"/>
    <property type="molecule type" value="Genomic_DNA"/>
</dbReference>
<gene>
    <name evidence="1" type="ORF">PC117_g27149</name>
</gene>
<dbReference type="Proteomes" id="UP000736787">
    <property type="component" value="Unassembled WGS sequence"/>
</dbReference>
<accession>A0A8T1J961</accession>
<comment type="caution">
    <text evidence="1">The sequence shown here is derived from an EMBL/GenBank/DDBJ whole genome shotgun (WGS) entry which is preliminary data.</text>
</comment>
<sequence length="75" mass="8350">MLNGPRLCAQSPRPSRDFRASEMTVQCDYDEPSAVSVPLERSRQATVFNARGGIPHGTDRRGTTAVTHKLRARRL</sequence>
<proteinExistence type="predicted"/>
<protein>
    <submittedName>
        <fullName evidence="1">Uncharacterized protein</fullName>
    </submittedName>
</protein>
<evidence type="ECO:0000313" key="1">
    <source>
        <dbReference type="EMBL" id="KAG2877005.1"/>
    </source>
</evidence>
<name>A0A8T1J961_9STRA</name>
<dbReference type="AlphaFoldDB" id="A0A8T1J961"/>
<organism evidence="1 2">
    <name type="scientific">Phytophthora cactorum</name>
    <dbReference type="NCBI Taxonomy" id="29920"/>
    <lineage>
        <taxon>Eukaryota</taxon>
        <taxon>Sar</taxon>
        <taxon>Stramenopiles</taxon>
        <taxon>Oomycota</taxon>
        <taxon>Peronosporomycetes</taxon>
        <taxon>Peronosporales</taxon>
        <taxon>Peronosporaceae</taxon>
        <taxon>Phytophthora</taxon>
    </lineage>
</organism>
<evidence type="ECO:0000313" key="2">
    <source>
        <dbReference type="Proteomes" id="UP000736787"/>
    </source>
</evidence>
<reference evidence="1" key="1">
    <citation type="submission" date="2018-10" db="EMBL/GenBank/DDBJ databases">
        <title>Effector identification in a new, highly contiguous assembly of the strawberry crown rot pathogen Phytophthora cactorum.</title>
        <authorList>
            <person name="Armitage A.D."/>
            <person name="Nellist C.F."/>
            <person name="Bates H."/>
            <person name="Vickerstaff R.J."/>
            <person name="Harrison R.J."/>
        </authorList>
    </citation>
    <scope>NUCLEOTIDE SEQUENCE</scope>
    <source>
        <strain evidence="1">4040</strain>
    </source>
</reference>